<organism evidence="4 5">
    <name type="scientific">Apatococcus fuscideae</name>
    <dbReference type="NCBI Taxonomy" id="2026836"/>
    <lineage>
        <taxon>Eukaryota</taxon>
        <taxon>Viridiplantae</taxon>
        <taxon>Chlorophyta</taxon>
        <taxon>core chlorophytes</taxon>
        <taxon>Trebouxiophyceae</taxon>
        <taxon>Chlorellales</taxon>
        <taxon>Chlorellaceae</taxon>
        <taxon>Apatococcus</taxon>
    </lineage>
</organism>
<protein>
    <recommendedName>
        <fullName evidence="3">BTB domain-containing protein</fullName>
    </recommendedName>
</protein>
<dbReference type="PANTHER" id="PTHR46710:SF1">
    <property type="entry name" value="ARM REPEAT PROTEIN INTERACTING WITH ABF2"/>
    <property type="match status" value="1"/>
</dbReference>
<dbReference type="Gene3D" id="1.25.10.10">
    <property type="entry name" value="Leucine-rich Repeat Variant"/>
    <property type="match status" value="1"/>
</dbReference>
<evidence type="ECO:0000313" key="4">
    <source>
        <dbReference type="EMBL" id="KAK9861335.1"/>
    </source>
</evidence>
<gene>
    <name evidence="4" type="ORF">WJX84_008151</name>
</gene>
<dbReference type="SUPFAM" id="SSF48371">
    <property type="entry name" value="ARM repeat"/>
    <property type="match status" value="1"/>
</dbReference>
<dbReference type="InterPro" id="IPR011333">
    <property type="entry name" value="SKP1/BTB/POZ_sf"/>
</dbReference>
<dbReference type="InterPro" id="IPR011989">
    <property type="entry name" value="ARM-like"/>
</dbReference>
<keyword evidence="5" id="KW-1185">Reference proteome</keyword>
<evidence type="ECO:0000256" key="2">
    <source>
        <dbReference type="SAM" id="MobiDB-lite"/>
    </source>
</evidence>
<reference evidence="4 5" key="1">
    <citation type="journal article" date="2024" name="Nat. Commun.">
        <title>Phylogenomics reveals the evolutionary origins of lichenization in chlorophyte algae.</title>
        <authorList>
            <person name="Puginier C."/>
            <person name="Libourel C."/>
            <person name="Otte J."/>
            <person name="Skaloud P."/>
            <person name="Haon M."/>
            <person name="Grisel S."/>
            <person name="Petersen M."/>
            <person name="Berrin J.G."/>
            <person name="Delaux P.M."/>
            <person name="Dal Grande F."/>
            <person name="Keller J."/>
        </authorList>
    </citation>
    <scope>NUCLEOTIDE SEQUENCE [LARGE SCALE GENOMIC DNA]</scope>
    <source>
        <strain evidence="4 5">SAG 2523</strain>
    </source>
</reference>
<dbReference type="SMART" id="SM00185">
    <property type="entry name" value="ARM"/>
    <property type="match status" value="3"/>
</dbReference>
<sequence length="854" mass="89820">MTRPNQQEDLVKKGVGLMLDSVLQDLQAQDAKRQMRALNALKDLTRSHRATHGMSTEAVQVAYREAGGFPLLLQLIDGCMTPRESQAPQPDLSIPAAAVDALSTLARNNAGNRRAAIEAGAVHALCNTLGDSHQRPLSLDVLKALYNLIAPDDSGYSTTEMFAAGGVHALIRLLRSCLEEMGEEERAPWLRELAALLFHLVRRSQLVVRLLTAEIGTLAALLTTSTDPLTLSLGMDIIEEMLSSPEGKKLGKLIAQEGALAALVRCMHLLQGLGSKVVLVLSSLAADPTILRVLRAILQPRDLACLCHAAALAATAADLDGMAAQQLAEALLQTEDAAVFRGLVLARCIGRCLTLPAVAPTLIAKATSPTGIALLENLPNDSACEVGMAAACLLPHSDGCASVLAHLPRLQALIQAVLSEALATPPGRLGGEATKALAHALYCLPSTPSPEARDESPFGAASRPDSSESSGPPSRDDGVSTPATAGSDRPNGATPAHAATPIMEGGLMPTNSGQRLANGDPGPGPGSYQTVTFHVGGHEFLALAWVLEQSSRAIAHTLRQIPDPSAAAVVVPDIEGVAPERMYEMFALAVEFAYHGHVELGDDDVLDLWAVAASLQMPAIQALCEDRAAGLLKKHPKRIQDALHFSSLMRSSGLRLRAKCVQHVLDHFEELVASGVLRSLARAHGDALAAGLVNQVGERLYTVMQRQQTENPAEPRSPRLGRLVEETAAGIASTSLLPTAHEAGKAAATPQPEAARPALISPFSSHNDLGLSPDTQQQPDRQSGDGLHSSSLSFSEWGRANRHRMSEAVPDVPSLALDPSAGGGVVLKAKQSAAGAGIGPQQDPFHEIQPAPKS</sequence>
<evidence type="ECO:0000313" key="5">
    <source>
        <dbReference type="Proteomes" id="UP001485043"/>
    </source>
</evidence>
<dbReference type="SMART" id="SM00225">
    <property type="entry name" value="BTB"/>
    <property type="match status" value="1"/>
</dbReference>
<feature type="region of interest" description="Disordered" evidence="2">
    <location>
        <begin position="831"/>
        <end position="854"/>
    </location>
</feature>
<dbReference type="Gene3D" id="3.30.710.10">
    <property type="entry name" value="Potassium Channel Kv1.1, Chain A"/>
    <property type="match status" value="1"/>
</dbReference>
<dbReference type="AlphaFoldDB" id="A0AAW1SY01"/>
<feature type="region of interest" description="Disordered" evidence="2">
    <location>
        <begin position="761"/>
        <end position="792"/>
    </location>
</feature>
<dbReference type="InterPro" id="IPR044282">
    <property type="entry name" value="ABAP1/ARIA"/>
</dbReference>
<dbReference type="InterPro" id="IPR000225">
    <property type="entry name" value="Armadillo"/>
</dbReference>
<feature type="domain" description="BTB" evidence="3">
    <location>
        <begin position="529"/>
        <end position="632"/>
    </location>
</feature>
<dbReference type="Proteomes" id="UP001485043">
    <property type="component" value="Unassembled WGS sequence"/>
</dbReference>
<dbReference type="InterPro" id="IPR016024">
    <property type="entry name" value="ARM-type_fold"/>
</dbReference>
<dbReference type="InterPro" id="IPR000210">
    <property type="entry name" value="BTB/POZ_dom"/>
</dbReference>
<comment type="caution">
    <text evidence="4">The sequence shown here is derived from an EMBL/GenBank/DDBJ whole genome shotgun (WGS) entry which is preliminary data.</text>
</comment>
<comment type="pathway">
    <text evidence="1">Protein modification; protein ubiquitination.</text>
</comment>
<name>A0AAW1SY01_9CHLO</name>
<evidence type="ECO:0000256" key="1">
    <source>
        <dbReference type="ARBA" id="ARBA00004906"/>
    </source>
</evidence>
<feature type="region of interest" description="Disordered" evidence="2">
    <location>
        <begin position="448"/>
        <end position="530"/>
    </location>
</feature>
<dbReference type="Pfam" id="PF00651">
    <property type="entry name" value="BTB"/>
    <property type="match status" value="1"/>
</dbReference>
<dbReference type="SUPFAM" id="SSF54695">
    <property type="entry name" value="POZ domain"/>
    <property type="match status" value="1"/>
</dbReference>
<dbReference type="PANTHER" id="PTHR46710">
    <property type="entry name" value="ARM REPEAT PROTEIN INTERACTING WITH ABF2"/>
    <property type="match status" value="1"/>
</dbReference>
<accession>A0AAW1SY01</accession>
<dbReference type="EMBL" id="JALJOV010000776">
    <property type="protein sequence ID" value="KAK9861335.1"/>
    <property type="molecule type" value="Genomic_DNA"/>
</dbReference>
<evidence type="ECO:0000259" key="3">
    <source>
        <dbReference type="SMART" id="SM00225"/>
    </source>
</evidence>
<feature type="compositionally biased region" description="Polar residues" evidence="2">
    <location>
        <begin position="762"/>
        <end position="781"/>
    </location>
</feature>
<proteinExistence type="predicted"/>